<evidence type="ECO:0000256" key="1">
    <source>
        <dbReference type="ARBA" id="ARBA00022448"/>
    </source>
</evidence>
<feature type="region of interest" description="Disordered" evidence="5">
    <location>
        <begin position="727"/>
        <end position="840"/>
    </location>
</feature>
<dbReference type="PANTHER" id="PTHR10117:SF50">
    <property type="entry name" value="ANK_REP_REGION DOMAIN-CONTAINING PROTEIN"/>
    <property type="match status" value="1"/>
</dbReference>
<evidence type="ECO:0000259" key="7">
    <source>
        <dbReference type="SMART" id="SM01420"/>
    </source>
</evidence>
<feature type="transmembrane region" description="Helical" evidence="6">
    <location>
        <begin position="394"/>
        <end position="416"/>
    </location>
</feature>
<evidence type="ECO:0000256" key="2">
    <source>
        <dbReference type="ARBA" id="ARBA00022737"/>
    </source>
</evidence>
<dbReference type="EMBL" id="CAJFCV020000006">
    <property type="protein sequence ID" value="CAG9128743.1"/>
    <property type="molecule type" value="Genomic_DNA"/>
</dbReference>
<feature type="transmembrane region" description="Helical" evidence="6">
    <location>
        <begin position="354"/>
        <end position="374"/>
    </location>
</feature>
<keyword evidence="6" id="KW-0812">Transmembrane</keyword>
<keyword evidence="2" id="KW-0677">Repeat</keyword>
<evidence type="ECO:0000313" key="8">
    <source>
        <dbReference type="EMBL" id="CAD5233519.1"/>
    </source>
</evidence>
<evidence type="ECO:0000313" key="9">
    <source>
        <dbReference type="Proteomes" id="UP000659654"/>
    </source>
</evidence>
<dbReference type="OrthoDB" id="2373987at2759"/>
<dbReference type="PANTHER" id="PTHR10117">
    <property type="entry name" value="TRANSIENT RECEPTOR POTENTIAL CHANNEL"/>
    <property type="match status" value="1"/>
</dbReference>
<keyword evidence="6" id="KW-0472">Membrane</keyword>
<dbReference type="SMART" id="SM01420">
    <property type="entry name" value="TRP_2"/>
    <property type="match status" value="1"/>
</dbReference>
<reference evidence="8" key="1">
    <citation type="submission" date="2020-09" db="EMBL/GenBank/DDBJ databases">
        <authorList>
            <person name="Kikuchi T."/>
        </authorList>
    </citation>
    <scope>NUCLEOTIDE SEQUENCE</scope>
    <source>
        <strain evidence="8">Ka4C1</strain>
    </source>
</reference>
<dbReference type="Proteomes" id="UP000659654">
    <property type="component" value="Unassembled WGS sequence"/>
</dbReference>
<keyword evidence="1" id="KW-0813">Transport</keyword>
<dbReference type="PRINTS" id="PR01097">
    <property type="entry name" value="TRNSRECEPTRP"/>
</dbReference>
<feature type="compositionally biased region" description="Low complexity" evidence="5">
    <location>
        <begin position="814"/>
        <end position="827"/>
    </location>
</feature>
<feature type="transmembrane region" description="Helical" evidence="6">
    <location>
        <begin position="588"/>
        <end position="607"/>
    </location>
</feature>
<evidence type="ECO:0000256" key="3">
    <source>
        <dbReference type="ARBA" id="ARBA00023065"/>
    </source>
</evidence>
<dbReference type="EMBL" id="CAJFDI010000006">
    <property type="protein sequence ID" value="CAD5233519.1"/>
    <property type="molecule type" value="Genomic_DNA"/>
</dbReference>
<keyword evidence="6" id="KW-1133">Transmembrane helix</keyword>
<dbReference type="SMR" id="A0A7I8X3M4"/>
<proteinExistence type="predicted"/>
<protein>
    <submittedName>
        <fullName evidence="8">(pine wood nematode) hypothetical protein</fullName>
    </submittedName>
</protein>
<evidence type="ECO:0000256" key="4">
    <source>
        <dbReference type="ARBA" id="ARBA00023303"/>
    </source>
</evidence>
<keyword evidence="4" id="KW-0407">Ion channel</keyword>
<accession>A0A7I8X3M4</accession>
<dbReference type="GO" id="GO:0051480">
    <property type="term" value="P:regulation of cytosolic calcium ion concentration"/>
    <property type="evidence" value="ECO:0007669"/>
    <property type="project" value="TreeGrafter"/>
</dbReference>
<gene>
    <name evidence="8" type="ORF">BXYJ_LOCUS13610</name>
</gene>
<evidence type="ECO:0000256" key="5">
    <source>
        <dbReference type="SAM" id="MobiDB-lite"/>
    </source>
</evidence>
<dbReference type="AlphaFoldDB" id="A0A7I8X3M4"/>
<dbReference type="GO" id="GO:0005886">
    <property type="term" value="C:plasma membrane"/>
    <property type="evidence" value="ECO:0007669"/>
    <property type="project" value="TreeGrafter"/>
</dbReference>
<dbReference type="InterPro" id="IPR002153">
    <property type="entry name" value="TRPC_channel"/>
</dbReference>
<feature type="transmembrane region" description="Helical" evidence="6">
    <location>
        <begin position="428"/>
        <end position="448"/>
    </location>
</feature>
<feature type="transmembrane region" description="Helical" evidence="6">
    <location>
        <begin position="468"/>
        <end position="489"/>
    </location>
</feature>
<organism evidence="8 9">
    <name type="scientific">Bursaphelenchus xylophilus</name>
    <name type="common">Pinewood nematode worm</name>
    <name type="synonym">Aphelenchoides xylophilus</name>
    <dbReference type="NCBI Taxonomy" id="6326"/>
    <lineage>
        <taxon>Eukaryota</taxon>
        <taxon>Metazoa</taxon>
        <taxon>Ecdysozoa</taxon>
        <taxon>Nematoda</taxon>
        <taxon>Chromadorea</taxon>
        <taxon>Rhabditida</taxon>
        <taxon>Tylenchina</taxon>
        <taxon>Tylenchomorpha</taxon>
        <taxon>Aphelenchoidea</taxon>
        <taxon>Aphelenchoididae</taxon>
        <taxon>Bursaphelenchus</taxon>
    </lineage>
</organism>
<feature type="domain" description="Transient receptor ion channel" evidence="7">
    <location>
        <begin position="173"/>
        <end position="233"/>
    </location>
</feature>
<feature type="compositionally biased region" description="Low complexity" evidence="5">
    <location>
        <begin position="789"/>
        <end position="806"/>
    </location>
</feature>
<dbReference type="InterPro" id="IPR013555">
    <property type="entry name" value="TRP_dom"/>
</dbReference>
<dbReference type="GO" id="GO:0015279">
    <property type="term" value="F:store-operated calcium channel activity"/>
    <property type="evidence" value="ECO:0007669"/>
    <property type="project" value="TreeGrafter"/>
</dbReference>
<sequence>MIGAGDAAARVLSGIRHICVKPEALLEVKAEGCEAIYQWHMSDEVVLAMRVFCNAVQERNVDKVQRFISGLMAAEEEDSKPQIMAEKLCTGEVEKFKEVLLIAILSGSRPLTEFVLQLFVNCPSAEHTGCINSTIFPPHLTPLMVACLSNNFALVECLLLRGHYVELPHRHDCACFECKHHNAAGRMDVKRLDLFRVVCSEAFLWLATDDPLLSAMHLIEDLRLSLGFNNEHKEVYAELLNRVNTYTVAISQHCWSFEEMEVILSQKRGSRAIYCDEHYPRALLAIEKQMKPFVSHVNVQSVTSLQWMGKWTDFGFNRRRDFMRIVRHGVLYPIIGPIHVLSGGKYFTSFKNPVARFISQTAAYLILLTCIFLSRVFDQPDVERVGWLTPHTFFFAYIYSYFVGFILDQAASMWIMGAEFFFDMWWKWIDYAMCHVMLTVFILHICLLGESQVYNPNESMNDPGHLQVYYDIVFSFACLLATARGLYNLQLLRNLGSTIISTGRCMGEVVEYFFIMGLVMVAFSIALNLIAQPYHVEKFSLLTHAFRNLFWAFYGYLSPSDYHFTAYDFSADNFNKSMAQAGIEMLSVLYYMVMVISLLNLMISLLVERAHVIMENEEPEWKYTRSYIYSEYWHTHTTLPPPFNIIVLGIELCNYWAKMFRDQLDLEAEAEVEQQNNRAYQRLLVVIFRRYVASQRFHFINSSVMDKSPNIQMPANKINFLNHVLHNPKEAPSSHQGRPKEPRETTRTPGTPSEQPPQQQPAAGNTQQQPATGNPPQQQQPAANPPQQQPAAGNPPQQQPAASNPPQQRPVAANTPQQPTTRNPQQQSAANQPRKPAAGK</sequence>
<dbReference type="GO" id="GO:0034703">
    <property type="term" value="C:cation channel complex"/>
    <property type="evidence" value="ECO:0007669"/>
    <property type="project" value="TreeGrafter"/>
</dbReference>
<feature type="compositionally biased region" description="Low complexity" evidence="5">
    <location>
        <begin position="760"/>
        <end position="782"/>
    </location>
</feature>
<comment type="caution">
    <text evidence="8">The sequence shown here is derived from an EMBL/GenBank/DDBJ whole genome shotgun (WGS) entry which is preliminary data.</text>
</comment>
<evidence type="ECO:0000256" key="6">
    <source>
        <dbReference type="SAM" id="Phobius"/>
    </source>
</evidence>
<dbReference type="Proteomes" id="UP000582659">
    <property type="component" value="Unassembled WGS sequence"/>
</dbReference>
<dbReference type="Pfam" id="PF08344">
    <property type="entry name" value="TRP_2"/>
    <property type="match status" value="1"/>
</dbReference>
<dbReference type="GO" id="GO:0070679">
    <property type="term" value="F:inositol 1,4,5 trisphosphate binding"/>
    <property type="evidence" value="ECO:0007669"/>
    <property type="project" value="TreeGrafter"/>
</dbReference>
<name>A0A7I8X3M4_BURXY</name>
<keyword evidence="9" id="KW-1185">Reference proteome</keyword>
<feature type="transmembrane region" description="Helical" evidence="6">
    <location>
        <begin position="509"/>
        <end position="531"/>
    </location>
</feature>
<dbReference type="GO" id="GO:0007338">
    <property type="term" value="P:single fertilization"/>
    <property type="evidence" value="ECO:0007669"/>
    <property type="project" value="TreeGrafter"/>
</dbReference>
<keyword evidence="3" id="KW-0406">Ion transport</keyword>